<keyword evidence="1" id="KW-0233">DNA recombination</keyword>
<evidence type="ECO:0000313" key="2">
    <source>
        <dbReference type="EMBL" id="SCZ69775.1"/>
    </source>
</evidence>
<dbReference type="OrthoDB" id="6725579at2"/>
<dbReference type="AlphaFoldDB" id="A0A1G5R6R4"/>
<reference evidence="3" key="1">
    <citation type="submission" date="2016-10" db="EMBL/GenBank/DDBJ databases">
        <authorList>
            <person name="Varghese N."/>
            <person name="Submissions S."/>
        </authorList>
    </citation>
    <scope>NUCLEOTIDE SEQUENCE [LARGE SCALE GENOMIC DNA]</scope>
    <source>
        <strain evidence="3">ATCC 29999</strain>
    </source>
</reference>
<dbReference type="GO" id="GO:0003677">
    <property type="term" value="F:DNA binding"/>
    <property type="evidence" value="ECO:0007669"/>
    <property type="project" value="InterPro"/>
</dbReference>
<dbReference type="GeneID" id="45655945"/>
<evidence type="ECO:0000256" key="1">
    <source>
        <dbReference type="ARBA" id="ARBA00023172"/>
    </source>
</evidence>
<dbReference type="GO" id="GO:0006310">
    <property type="term" value="P:DNA recombination"/>
    <property type="evidence" value="ECO:0007669"/>
    <property type="project" value="UniProtKB-KW"/>
</dbReference>
<proteinExistence type="predicted"/>
<protein>
    <recommendedName>
        <fullName evidence="4">Integrase</fullName>
    </recommendedName>
</protein>
<sequence>MSDGRSNRKAKVIPFIDRIERDRKVNLKTLVRKAKLMKLEGFEAITWGDDIWQVKAGCLVKLTGKNVKSVSLHFSLPPKLGSDALDSDWQEVAKALLILRFHRKNQASPNQRNFITAIGYIHYSASKLGLVLVSLTPEALDNACSLILKHYSQSSAYNLHKHVAEFAAHCDANGLCRVLLQYKYSKMVRPVNTGGLNHKRLDDPEVLETKSEKLVAPAVFRVIGELYLNVSKDHKYRFYILILTLLACTGRRFSEISLLPLQEVTLDEDQKAFIQYFPRKASLGDLFTPKRNLYLPSEVVTIVRDVLDEVRAATDSVRITAEEMHRSRGPDLRFLNKIPEKRKLYIDDLLKIGVSSNTICSTGWIRKIGLVWQDHERLTKQGKKPNNPICYTNKDAVKAYCFRDFSEKLLRPFHIDQFGKEYYLKDLLFIRPLGLSTGSYAHWLATSCSQSMFSTFLRYLPALADEYASSSIEVDFTSHHFRHTLNTLLDEGGLSDLLQTEWFGRTNPRDTKAYQHTSREKRALMLREDIKKGLVGGLLAEQIKVVPVEVQDAILKARIQAVHDVGTGICVHNFSQTPCERHLQCSADCKDYVWVKDDKGRLDEQKRQYALTALARKNAEKQLSSNKSKKSADWLAHNDKKLKTLAVQLADNGVEHFDPEQYLNEVEHG</sequence>
<gene>
    <name evidence="2" type="ORF">SAMN02982990_03331</name>
</gene>
<dbReference type="RefSeq" id="WP_049582952.1">
    <property type="nucleotide sequence ID" value="NZ_CAWQXX010000065.1"/>
</dbReference>
<keyword evidence="3" id="KW-1185">Reference proteome</keyword>
<accession>A0A1G5R6R4</accession>
<evidence type="ECO:0000313" key="3">
    <source>
        <dbReference type="Proteomes" id="UP000183223"/>
    </source>
</evidence>
<dbReference type="Gene3D" id="1.10.443.10">
    <property type="entry name" value="Intergrase catalytic core"/>
    <property type="match status" value="1"/>
</dbReference>
<name>A0A1G5R6R4_PHOLU</name>
<dbReference type="Proteomes" id="UP000183223">
    <property type="component" value="Unassembled WGS sequence"/>
</dbReference>
<dbReference type="InterPro" id="IPR013762">
    <property type="entry name" value="Integrase-like_cat_sf"/>
</dbReference>
<organism evidence="2 3">
    <name type="scientific">Photorhabdus luminescens</name>
    <name type="common">Xenorhabdus luminescens</name>
    <dbReference type="NCBI Taxonomy" id="29488"/>
    <lineage>
        <taxon>Bacteria</taxon>
        <taxon>Pseudomonadati</taxon>
        <taxon>Pseudomonadota</taxon>
        <taxon>Gammaproteobacteria</taxon>
        <taxon>Enterobacterales</taxon>
        <taxon>Morganellaceae</taxon>
        <taxon>Photorhabdus</taxon>
    </lineage>
</organism>
<dbReference type="EMBL" id="FMWJ01000018">
    <property type="protein sequence ID" value="SCZ69775.1"/>
    <property type="molecule type" value="Genomic_DNA"/>
</dbReference>
<dbReference type="GO" id="GO:0015074">
    <property type="term" value="P:DNA integration"/>
    <property type="evidence" value="ECO:0007669"/>
    <property type="project" value="InterPro"/>
</dbReference>
<evidence type="ECO:0008006" key="4">
    <source>
        <dbReference type="Google" id="ProtNLM"/>
    </source>
</evidence>
<dbReference type="SUPFAM" id="SSF56349">
    <property type="entry name" value="DNA breaking-rejoining enzymes"/>
    <property type="match status" value="1"/>
</dbReference>
<dbReference type="InterPro" id="IPR011010">
    <property type="entry name" value="DNA_brk_join_enz"/>
</dbReference>